<name>A0ABT8V7B6_9BACL</name>
<feature type="domain" description="Activator of Hsp90 ATPase homologue 1/2-like C-terminal" evidence="2">
    <location>
        <begin position="19"/>
        <end position="139"/>
    </location>
</feature>
<comment type="similarity">
    <text evidence="1">Belongs to the AHA1 family.</text>
</comment>
<comment type="caution">
    <text evidence="3">The sequence shown here is derived from an EMBL/GenBank/DDBJ whole genome shotgun (WGS) entry which is preliminary data.</text>
</comment>
<proteinExistence type="inferred from homology"/>
<reference evidence="3" key="1">
    <citation type="submission" date="2023-07" db="EMBL/GenBank/DDBJ databases">
        <authorList>
            <person name="Aktuganov G."/>
            <person name="Boyko T."/>
            <person name="Delegan Y."/>
            <person name="Galimzianova N."/>
            <person name="Gilvanova E."/>
            <person name="Korobov V."/>
            <person name="Kuzmina L."/>
            <person name="Melentiev A."/>
            <person name="Milman P."/>
            <person name="Ryabova A."/>
            <person name="Stupak E."/>
            <person name="Yasakov T."/>
            <person name="Zharikova N."/>
            <person name="Zhurenko E."/>
        </authorList>
    </citation>
    <scope>NUCLEOTIDE SEQUENCE</scope>
    <source>
        <strain evidence="3">IB-739</strain>
    </source>
</reference>
<accession>A0ABT8V7B6</accession>
<organism evidence="3 4">
    <name type="scientific">Paenibacillus ehimensis</name>
    <dbReference type="NCBI Taxonomy" id="79264"/>
    <lineage>
        <taxon>Bacteria</taxon>
        <taxon>Bacillati</taxon>
        <taxon>Bacillota</taxon>
        <taxon>Bacilli</taxon>
        <taxon>Bacillales</taxon>
        <taxon>Paenibacillaceae</taxon>
        <taxon>Paenibacillus</taxon>
    </lineage>
</organism>
<keyword evidence="4" id="KW-1185">Reference proteome</keyword>
<dbReference type="SUPFAM" id="SSF55961">
    <property type="entry name" value="Bet v1-like"/>
    <property type="match status" value="1"/>
</dbReference>
<evidence type="ECO:0000313" key="3">
    <source>
        <dbReference type="EMBL" id="MDO3676623.1"/>
    </source>
</evidence>
<dbReference type="Pfam" id="PF08327">
    <property type="entry name" value="AHSA1"/>
    <property type="match status" value="1"/>
</dbReference>
<dbReference type="InterPro" id="IPR013538">
    <property type="entry name" value="ASHA1/2-like_C"/>
</dbReference>
<dbReference type="CDD" id="cd08901">
    <property type="entry name" value="SRPBCC_CalC_Aha1-like_8"/>
    <property type="match status" value="1"/>
</dbReference>
<protein>
    <submittedName>
        <fullName evidence="3">SRPBCC family protein</fullName>
    </submittedName>
</protein>
<evidence type="ECO:0000313" key="4">
    <source>
        <dbReference type="Proteomes" id="UP001168883"/>
    </source>
</evidence>
<evidence type="ECO:0000259" key="2">
    <source>
        <dbReference type="Pfam" id="PF08327"/>
    </source>
</evidence>
<evidence type="ECO:0000256" key="1">
    <source>
        <dbReference type="ARBA" id="ARBA00006817"/>
    </source>
</evidence>
<gene>
    <name evidence="3" type="ORF">Q3C12_06380</name>
</gene>
<dbReference type="RefSeq" id="WP_127483573.1">
    <property type="nucleotide sequence ID" value="NZ_JARLKN010000110.1"/>
</dbReference>
<dbReference type="Gene3D" id="3.30.530.20">
    <property type="match status" value="1"/>
</dbReference>
<dbReference type="Proteomes" id="UP001168883">
    <property type="component" value="Unassembled WGS sequence"/>
</dbReference>
<sequence>MTTLHQAPVAKAEMLIRRPVEEVFEAFVEPAVTTRFWFTKSSGRLEAGKRVRWDWEMYGVSTNVHVKEIEENQRILIEWEESYGYTTVEWTFTRRADDETFVTVTNTGFQGDGDDIVKQAIGSTEGFTIVLCGLKALLEHNIVLNLVPDKAPDAHVNR</sequence>
<dbReference type="InterPro" id="IPR023393">
    <property type="entry name" value="START-like_dom_sf"/>
</dbReference>
<dbReference type="EMBL" id="JAUMKJ010000006">
    <property type="protein sequence ID" value="MDO3676623.1"/>
    <property type="molecule type" value="Genomic_DNA"/>
</dbReference>